<reference evidence="3" key="2">
    <citation type="submission" date="2015-01" db="EMBL/GenBank/DDBJ databases">
        <title>Evolutionary Origins and Diversification of the Mycorrhizal Mutualists.</title>
        <authorList>
            <consortium name="DOE Joint Genome Institute"/>
            <consortium name="Mycorrhizal Genomics Consortium"/>
            <person name="Kohler A."/>
            <person name="Kuo A."/>
            <person name="Nagy L.G."/>
            <person name="Floudas D."/>
            <person name="Copeland A."/>
            <person name="Barry K.W."/>
            <person name="Cichocki N."/>
            <person name="Veneault-Fourrey C."/>
            <person name="LaButti K."/>
            <person name="Lindquist E.A."/>
            <person name="Lipzen A."/>
            <person name="Lundell T."/>
            <person name="Morin E."/>
            <person name="Murat C."/>
            <person name="Riley R."/>
            <person name="Ohm R."/>
            <person name="Sun H."/>
            <person name="Tunlid A."/>
            <person name="Henrissat B."/>
            <person name="Grigoriev I.V."/>
            <person name="Hibbett D.S."/>
            <person name="Martin F."/>
        </authorList>
    </citation>
    <scope>NUCLEOTIDE SEQUENCE [LARGE SCALE GENOMIC DNA]</scope>
    <source>
        <strain evidence="3">ATCC 200175</strain>
    </source>
</reference>
<gene>
    <name evidence="2" type="ORF">PAXINDRAFT_16609</name>
</gene>
<dbReference type="InterPro" id="IPR002110">
    <property type="entry name" value="Ankyrin_rpt"/>
</dbReference>
<reference evidence="2 3" key="1">
    <citation type="submission" date="2014-06" db="EMBL/GenBank/DDBJ databases">
        <authorList>
            <consortium name="DOE Joint Genome Institute"/>
            <person name="Kuo A."/>
            <person name="Kohler A."/>
            <person name="Nagy L.G."/>
            <person name="Floudas D."/>
            <person name="Copeland A."/>
            <person name="Barry K.W."/>
            <person name="Cichocki N."/>
            <person name="Veneault-Fourrey C."/>
            <person name="LaButti K."/>
            <person name="Lindquist E.A."/>
            <person name="Lipzen A."/>
            <person name="Lundell T."/>
            <person name="Morin E."/>
            <person name="Murat C."/>
            <person name="Sun H."/>
            <person name="Tunlid A."/>
            <person name="Henrissat B."/>
            <person name="Grigoriev I.V."/>
            <person name="Hibbett D.S."/>
            <person name="Martin F."/>
            <person name="Nordberg H.P."/>
            <person name="Cantor M.N."/>
            <person name="Hua S.X."/>
        </authorList>
    </citation>
    <scope>NUCLEOTIDE SEQUENCE [LARGE SCALE GENOMIC DNA]</scope>
    <source>
        <strain evidence="2 3">ATCC 200175</strain>
    </source>
</reference>
<dbReference type="PROSITE" id="PS50297">
    <property type="entry name" value="ANK_REP_REGION"/>
    <property type="match status" value="1"/>
</dbReference>
<protein>
    <recommendedName>
        <fullName evidence="4">Ankyrin repeat protein</fullName>
    </recommendedName>
</protein>
<organism evidence="2 3">
    <name type="scientific">Paxillus involutus ATCC 200175</name>
    <dbReference type="NCBI Taxonomy" id="664439"/>
    <lineage>
        <taxon>Eukaryota</taxon>
        <taxon>Fungi</taxon>
        <taxon>Dikarya</taxon>
        <taxon>Basidiomycota</taxon>
        <taxon>Agaricomycotina</taxon>
        <taxon>Agaricomycetes</taxon>
        <taxon>Agaricomycetidae</taxon>
        <taxon>Boletales</taxon>
        <taxon>Paxilineae</taxon>
        <taxon>Paxillaceae</taxon>
        <taxon>Paxillus</taxon>
    </lineage>
</organism>
<dbReference type="SMART" id="SM00248">
    <property type="entry name" value="ANK"/>
    <property type="match status" value="2"/>
</dbReference>
<keyword evidence="1" id="KW-0040">ANK repeat</keyword>
<evidence type="ECO:0000313" key="2">
    <source>
        <dbReference type="EMBL" id="KIJ10381.1"/>
    </source>
</evidence>
<name>A0A0C9TT26_PAXIN</name>
<dbReference type="PANTHER" id="PTHR10039:SF16">
    <property type="entry name" value="GPI INOSITOL-DEACYLASE"/>
    <property type="match status" value="1"/>
</dbReference>
<dbReference type="Gene3D" id="1.25.40.20">
    <property type="entry name" value="Ankyrin repeat-containing domain"/>
    <property type="match status" value="1"/>
</dbReference>
<dbReference type="AlphaFoldDB" id="A0A0C9TT26"/>
<evidence type="ECO:0000313" key="3">
    <source>
        <dbReference type="Proteomes" id="UP000053647"/>
    </source>
</evidence>
<dbReference type="PROSITE" id="PS50088">
    <property type="entry name" value="ANK_REPEAT"/>
    <property type="match status" value="1"/>
</dbReference>
<dbReference type="OrthoDB" id="7464126at2759"/>
<keyword evidence="3" id="KW-1185">Reference proteome</keyword>
<sequence>MKCLYCVDSNKHPEPTLAQLRTTLGAVVKGFDKILIDALDECASQAELLDWMKSLHRPERIIEERMSNSSHVRISLGSELLDSDIKTYVDECVETSDNLKLLMTEVMKKRLRVRGDGMFRLVAIWIDELKYCRSLKDITDKLEHLPTSLNAMYASMVSKIMVDDLRYAQTIIPWLLFSVEQLTLEKIAAVACFSFSNGRPAFDTDRRFGNPKAVLDVCGGLVVMTEDGVMLAHLTVKEFLLEQESALHVNEPDTYSFIARSCLTYLLDQFQPCVAAGVGGFPLHDYAVRKWMSHALSSRGIEDTQSVIYELALEMLHPGREPYQLWLSTMDAISSFYKDYYPTPLFVCARWGFQHLTARLLVLGVHSATQSGSGCTALHLAFEHGHLEVVKRLLDNPNMTMNPAVGMSHEQEFFHSPSLGVCWGSHQHC</sequence>
<feature type="repeat" description="ANK" evidence="1">
    <location>
        <begin position="373"/>
        <end position="396"/>
    </location>
</feature>
<evidence type="ECO:0008006" key="4">
    <source>
        <dbReference type="Google" id="ProtNLM"/>
    </source>
</evidence>
<dbReference type="Pfam" id="PF12796">
    <property type="entry name" value="Ank_2"/>
    <property type="match status" value="1"/>
</dbReference>
<accession>A0A0C9TT26</accession>
<dbReference type="PANTHER" id="PTHR10039">
    <property type="entry name" value="AMELOGENIN"/>
    <property type="match status" value="1"/>
</dbReference>
<dbReference type="SUPFAM" id="SSF48403">
    <property type="entry name" value="Ankyrin repeat"/>
    <property type="match status" value="1"/>
</dbReference>
<evidence type="ECO:0000256" key="1">
    <source>
        <dbReference type="PROSITE-ProRule" id="PRU00023"/>
    </source>
</evidence>
<dbReference type="InterPro" id="IPR036770">
    <property type="entry name" value="Ankyrin_rpt-contain_sf"/>
</dbReference>
<proteinExistence type="predicted"/>
<dbReference type="HOGENOM" id="CLU_601341_0_0_1"/>
<dbReference type="EMBL" id="KN819407">
    <property type="protein sequence ID" value="KIJ10381.1"/>
    <property type="molecule type" value="Genomic_DNA"/>
</dbReference>
<dbReference type="Proteomes" id="UP000053647">
    <property type="component" value="Unassembled WGS sequence"/>
</dbReference>